<sequence>MTLPALADNLFQAAWTIVCVTLLHIAVYRVAHKDLRAWIAVNYFLGKCKDGHVVADDQAERLGGARHAVQAAGSQEVTNSRNRSTVRNRMRSCVLPVSLAAPILLSIVLQSDSSDKGYLDATLIMTEFIFLTFAATHVLTLFETEVVIVSVPTTKQNPQGWAVTDFRGMMGNIKALNFETARKFVPAVSLVLCSAVALAKKAPHSVAHAALLIGITMLGPMCLLRTSRGDNMKMKGWLIFMGSALGTAFTLWILLLLILATNSSRDWNLLEEGRDRFDRVWKNKFGVFGNDLIRAIQYALCGFLFSQMVALLRFDYAQSRNHSSEGCENAIAVSTGRVVHAEDAGEVKSILELSMPRDSSYVPAFSAPTFKGSIIGSYLATIIAVLIYPTPDLCLLWMPATLVGQSLGGALSVTWNNQWKALWGYEEM</sequence>
<dbReference type="Proteomes" id="UP001227268">
    <property type="component" value="Unassembled WGS sequence"/>
</dbReference>
<evidence type="ECO:0000313" key="2">
    <source>
        <dbReference type="Proteomes" id="UP001227268"/>
    </source>
</evidence>
<proteinExistence type="predicted"/>
<keyword evidence="2" id="KW-1185">Reference proteome</keyword>
<reference evidence="1" key="1">
    <citation type="submission" date="2023-04" db="EMBL/GenBank/DDBJ databases">
        <title>Draft Genome sequencing of Naganishia species isolated from polar environments using Oxford Nanopore Technology.</title>
        <authorList>
            <person name="Leo P."/>
            <person name="Venkateswaran K."/>
        </authorList>
    </citation>
    <scope>NUCLEOTIDE SEQUENCE</scope>
    <source>
        <strain evidence="1">MNA-CCFEE 5423</strain>
    </source>
</reference>
<protein>
    <submittedName>
        <fullName evidence="1">Uncharacterized protein</fullName>
    </submittedName>
</protein>
<comment type="caution">
    <text evidence="1">The sequence shown here is derived from an EMBL/GenBank/DDBJ whole genome shotgun (WGS) entry which is preliminary data.</text>
</comment>
<dbReference type="EMBL" id="JASBWT010000013">
    <property type="protein sequence ID" value="KAJ9099131.1"/>
    <property type="molecule type" value="Genomic_DNA"/>
</dbReference>
<organism evidence="1 2">
    <name type="scientific">Naganishia friedmannii</name>
    <dbReference type="NCBI Taxonomy" id="89922"/>
    <lineage>
        <taxon>Eukaryota</taxon>
        <taxon>Fungi</taxon>
        <taxon>Dikarya</taxon>
        <taxon>Basidiomycota</taxon>
        <taxon>Agaricomycotina</taxon>
        <taxon>Tremellomycetes</taxon>
        <taxon>Filobasidiales</taxon>
        <taxon>Filobasidiaceae</taxon>
        <taxon>Naganishia</taxon>
    </lineage>
</organism>
<evidence type="ECO:0000313" key="1">
    <source>
        <dbReference type="EMBL" id="KAJ9099131.1"/>
    </source>
</evidence>
<accession>A0ACC2VKK1</accession>
<name>A0ACC2VKK1_9TREE</name>
<gene>
    <name evidence="1" type="ORF">QFC21_004010</name>
</gene>